<name>A0A191ZFD8_9GAMM</name>
<proteinExistence type="predicted"/>
<gene>
    <name evidence="2" type="ORF">A9404_03535</name>
</gene>
<evidence type="ECO:0000313" key="3">
    <source>
        <dbReference type="Proteomes" id="UP000078596"/>
    </source>
</evidence>
<evidence type="ECO:0000256" key="1">
    <source>
        <dbReference type="SAM" id="SignalP"/>
    </source>
</evidence>
<dbReference type="STRING" id="1860122.A9404_03535"/>
<dbReference type="Proteomes" id="UP000078596">
    <property type="component" value="Chromosome"/>
</dbReference>
<accession>A0A191ZFD8</accession>
<dbReference type="KEGG" id="haz:A9404_03535"/>
<sequence>MLTGKTHPPARIFALVMAALAVLLINPAQAEQKFPDVVSVQTHERGNDRFDFDVTISSPYDTPARYADGIRALDEHGTVLGTRKLWHDHADEQPFTRDMFGVHIPPDIHRVIIQARDQRYGYGGRTVTVTLPRR</sequence>
<keyword evidence="3" id="KW-1185">Reference proteome</keyword>
<feature type="chain" id="PRO_5008250356" evidence="1">
    <location>
        <begin position="31"/>
        <end position="134"/>
    </location>
</feature>
<feature type="signal peptide" evidence="1">
    <location>
        <begin position="1"/>
        <end position="30"/>
    </location>
</feature>
<protein>
    <submittedName>
        <fullName evidence="2">Uncharacterized protein</fullName>
    </submittedName>
</protein>
<keyword evidence="1" id="KW-0732">Signal</keyword>
<reference evidence="2 3" key="1">
    <citation type="submission" date="2016-06" db="EMBL/GenBank/DDBJ databases">
        <title>Insight into the functional genes involving in sulfur oxidation in Pearl River water.</title>
        <authorList>
            <person name="Luo J."/>
            <person name="Tan X."/>
            <person name="Lin W."/>
        </authorList>
    </citation>
    <scope>NUCLEOTIDE SEQUENCE [LARGE SCALE GENOMIC DNA]</scope>
    <source>
        <strain evidence="2 3">LS2</strain>
    </source>
</reference>
<evidence type="ECO:0000313" key="2">
    <source>
        <dbReference type="EMBL" id="ANJ66575.1"/>
    </source>
</evidence>
<dbReference type="EMBL" id="CP016027">
    <property type="protein sequence ID" value="ANJ66575.1"/>
    <property type="molecule type" value="Genomic_DNA"/>
</dbReference>
<organism evidence="2 3">
    <name type="scientific">Halothiobacillus diazotrophicus</name>
    <dbReference type="NCBI Taxonomy" id="1860122"/>
    <lineage>
        <taxon>Bacteria</taxon>
        <taxon>Pseudomonadati</taxon>
        <taxon>Pseudomonadota</taxon>
        <taxon>Gammaproteobacteria</taxon>
        <taxon>Chromatiales</taxon>
        <taxon>Halothiobacillaceae</taxon>
        <taxon>Halothiobacillus</taxon>
    </lineage>
</organism>
<dbReference type="OrthoDB" id="573055at2"/>
<dbReference type="AlphaFoldDB" id="A0A191ZFD8"/>
<dbReference type="RefSeq" id="WP_066098727.1">
    <property type="nucleotide sequence ID" value="NZ_CP016027.1"/>
</dbReference>